<dbReference type="Proteomes" id="UP001147653">
    <property type="component" value="Unassembled WGS sequence"/>
</dbReference>
<dbReference type="AlphaFoldDB" id="A0A9X3S9P7"/>
<dbReference type="GO" id="GO:0009307">
    <property type="term" value="P:DNA restriction-modification system"/>
    <property type="evidence" value="ECO:0007669"/>
    <property type="project" value="UniProtKB-KW"/>
</dbReference>
<dbReference type="RefSeq" id="WP_270026064.1">
    <property type="nucleotide sequence ID" value="NZ_JAPDDP010000025.1"/>
</dbReference>
<dbReference type="Pfam" id="PF04313">
    <property type="entry name" value="HSDR_N"/>
    <property type="match status" value="1"/>
</dbReference>
<comment type="caution">
    <text evidence="3">The sequence shown here is derived from an EMBL/GenBank/DDBJ whole genome shotgun (WGS) entry which is preliminary data.</text>
</comment>
<name>A0A9X3S9P7_9ACTN</name>
<sequence>MSAAAHTESAFERLIVRDLVTNGGWFGEDTDGAPTEHKNYDAALGLYPDDLIAFVKETQGKAWDALVGIAGSEQDARTSLLKRVGAQIDKRGTVEVLRAGLSEKGVQLKLAFFEPELEVEKSARVLYDENRPRVVRQVRFDANSGDSLDLVMFVNGVPTATAELKNRYTGQTVDDAIRQYRKDRPPTNLLLGRRAFVHFALDADLAYMTTRLAGTDTRFLPFNQGSGGAGKPGGQGNPPSPSSGHPTDYVWKSVWERDAWMELIEKFVFVEQPDAAAKKKGAKPTVIFPRFHQWDVVRSCAAHARVHGAGQNYLIQHSAGSGKSKEIAWLAHDLSTLHGDDKKPVFEKVIVITDRQVLDRQLQAQVKAFEQVPGTVREINESSTQLREALEGEQARIVISTLQKFPYVLAQLTGTNATLNQRTYAVIVDEAHSSQTGESAVDLKAVLGSRPVDEDDEDDGVPEVLRRLAARGVQPNLSFFAFTATPKPRTNEVFGSVGADGNKHAFHTYSMRQAVEENFIVDVLRNYTTYEELLRIEDRAQREVELPKGKASSALTRYATFHPYRKAQKAVVVLDHYDTIVRQHMAGEAKAMIVTASREEAVQWKLTLDKEIAKRGSATKTLVAFSGEVTITHPAADNVGEQYSEPQMNVVNGHPVPEKKLPDEFDKPAYGVLIVAEKYQTGFDQPKLVAMYVDKTLTGVNTVQTLSRLNRTHPLKTETYVLDFVNDADRIRQDFEPFYGRTEAIPTDPNVLFDAQQQLLDGGVVYEAEVDAFAQAWFVPGEPDHAVLSGLTQSAFDRATDLEDDDLDQLREDLDRFVRFYAFLAQVVPYLTQQSEKLYAFARFLALRLRERRVDGGLSLDVSLTHYRLTEVGTQNLTLGDDEVEPGTAISGDGTGHGAGGEIPMSLLGELVELFNHRFGEHLTDADAIHPAQALIDHIDREQSDTLRRQAASNDFDDFVRGKEPFVIDGALDAGKVSADFFRGVLDDEDFRQRTTFLAMRVLYDRYRSDQAAGT</sequence>
<dbReference type="InterPro" id="IPR007409">
    <property type="entry name" value="Restrct_endonuc_type1_HsdR_N"/>
</dbReference>
<evidence type="ECO:0000313" key="4">
    <source>
        <dbReference type="Proteomes" id="UP001147653"/>
    </source>
</evidence>
<dbReference type="SUPFAM" id="SSF52540">
    <property type="entry name" value="P-loop containing nucleoside triphosphate hydrolases"/>
    <property type="match status" value="1"/>
</dbReference>
<dbReference type="InterPro" id="IPR014001">
    <property type="entry name" value="Helicase_ATP-bd"/>
</dbReference>
<organism evidence="3 4">
    <name type="scientific">Solirubrobacter phytolaccae</name>
    <dbReference type="NCBI Taxonomy" id="1404360"/>
    <lineage>
        <taxon>Bacteria</taxon>
        <taxon>Bacillati</taxon>
        <taxon>Actinomycetota</taxon>
        <taxon>Thermoleophilia</taxon>
        <taxon>Solirubrobacterales</taxon>
        <taxon>Solirubrobacteraceae</taxon>
        <taxon>Solirubrobacter</taxon>
    </lineage>
</organism>
<dbReference type="InterPro" id="IPR040980">
    <property type="entry name" value="SWI2_SNF2"/>
</dbReference>
<dbReference type="Pfam" id="PF22679">
    <property type="entry name" value="T1R_D3-like"/>
    <property type="match status" value="1"/>
</dbReference>
<dbReference type="Pfam" id="PF18766">
    <property type="entry name" value="SWI2_SNF2"/>
    <property type="match status" value="1"/>
</dbReference>
<keyword evidence="4" id="KW-1185">Reference proteome</keyword>
<feature type="region of interest" description="Disordered" evidence="1">
    <location>
        <begin position="223"/>
        <end position="247"/>
    </location>
</feature>
<accession>A0A9X3S9P7</accession>
<dbReference type="PROSITE" id="PS51192">
    <property type="entry name" value="HELICASE_ATP_BIND_1"/>
    <property type="match status" value="1"/>
</dbReference>
<dbReference type="EMBL" id="JAPDDP010000025">
    <property type="protein sequence ID" value="MDA0181716.1"/>
    <property type="molecule type" value="Genomic_DNA"/>
</dbReference>
<evidence type="ECO:0000256" key="1">
    <source>
        <dbReference type="SAM" id="MobiDB-lite"/>
    </source>
</evidence>
<reference evidence="3" key="1">
    <citation type="submission" date="2022-10" db="EMBL/GenBank/DDBJ databases">
        <title>The WGS of Solirubrobacter phytolaccae KCTC 29190.</title>
        <authorList>
            <person name="Jiang Z."/>
        </authorList>
    </citation>
    <scope>NUCLEOTIDE SEQUENCE</scope>
    <source>
        <strain evidence="3">KCTC 29190</strain>
    </source>
</reference>
<keyword evidence="3" id="KW-0255">Endonuclease</keyword>
<proteinExistence type="predicted"/>
<evidence type="ECO:0000313" key="3">
    <source>
        <dbReference type="EMBL" id="MDA0181716.1"/>
    </source>
</evidence>
<protein>
    <submittedName>
        <fullName evidence="3">Type I restriction endonuclease</fullName>
    </submittedName>
</protein>
<keyword evidence="3" id="KW-0540">Nuclease</keyword>
<dbReference type="Gene3D" id="3.90.1570.50">
    <property type="match status" value="1"/>
</dbReference>
<dbReference type="InterPro" id="IPR055180">
    <property type="entry name" value="HsdR_RecA-like_helicase_dom_2"/>
</dbReference>
<feature type="domain" description="Helicase ATP-binding" evidence="2">
    <location>
        <begin position="304"/>
        <end position="504"/>
    </location>
</feature>
<evidence type="ECO:0000259" key="2">
    <source>
        <dbReference type="PROSITE" id="PS51192"/>
    </source>
</evidence>
<gene>
    <name evidence="3" type="ORF">OJ997_15525</name>
</gene>
<dbReference type="GO" id="GO:0003677">
    <property type="term" value="F:DNA binding"/>
    <property type="evidence" value="ECO:0007669"/>
    <property type="project" value="UniProtKB-KW"/>
</dbReference>
<keyword evidence="3" id="KW-0378">Hydrolase</keyword>
<dbReference type="GO" id="GO:0009035">
    <property type="term" value="F:type I site-specific deoxyribonuclease activity"/>
    <property type="evidence" value="ECO:0007669"/>
    <property type="project" value="UniProtKB-EC"/>
</dbReference>
<dbReference type="PANTHER" id="PTHR42927">
    <property type="entry name" value="HELICASE SUPERFAMILY 1 AND 2 DOMAIN-CONTAINING PROTEIN"/>
    <property type="match status" value="1"/>
</dbReference>
<feature type="compositionally biased region" description="Gly residues" evidence="1">
    <location>
        <begin position="225"/>
        <end position="236"/>
    </location>
</feature>
<dbReference type="PANTHER" id="PTHR42927:SF1">
    <property type="entry name" value="HELICASE SUPERFAMILY 1 AND 2 DOMAIN-CONTAINING PROTEIN"/>
    <property type="match status" value="1"/>
</dbReference>
<dbReference type="SMART" id="SM00487">
    <property type="entry name" value="DEXDc"/>
    <property type="match status" value="1"/>
</dbReference>
<dbReference type="GO" id="GO:0005524">
    <property type="term" value="F:ATP binding"/>
    <property type="evidence" value="ECO:0007669"/>
    <property type="project" value="UniProtKB-KW"/>
</dbReference>
<dbReference type="InterPro" id="IPR027417">
    <property type="entry name" value="P-loop_NTPase"/>
</dbReference>
<dbReference type="Gene3D" id="3.40.50.300">
    <property type="entry name" value="P-loop containing nucleotide triphosphate hydrolases"/>
    <property type="match status" value="2"/>
</dbReference>